<protein>
    <submittedName>
        <fullName evidence="3">Uncharacterized protein YecT (DUF1311 family)</fullName>
    </submittedName>
</protein>
<evidence type="ECO:0000259" key="1">
    <source>
        <dbReference type="Pfam" id="PF07007"/>
    </source>
</evidence>
<dbReference type="InterPro" id="IPR018649">
    <property type="entry name" value="SHOCT"/>
</dbReference>
<dbReference type="Proteomes" id="UP000535078">
    <property type="component" value="Unassembled WGS sequence"/>
</dbReference>
<comment type="caution">
    <text evidence="3">The sequence shown here is derived from an EMBL/GenBank/DDBJ whole genome shotgun (WGS) entry which is preliminary data.</text>
</comment>
<dbReference type="InterPro" id="IPR009739">
    <property type="entry name" value="LprI-like_N"/>
</dbReference>
<dbReference type="PANTHER" id="PTHR37549">
    <property type="entry name" value="LIPOPROTEIN LPRI"/>
    <property type="match status" value="1"/>
</dbReference>
<evidence type="ECO:0000313" key="3">
    <source>
        <dbReference type="EMBL" id="NJB90026.1"/>
    </source>
</evidence>
<dbReference type="PANTHER" id="PTHR37549:SF1">
    <property type="entry name" value="LIPOPROTEIN LPRI"/>
    <property type="match status" value="1"/>
</dbReference>
<dbReference type="AlphaFoldDB" id="A0A7X5XS36"/>
<gene>
    <name evidence="3" type="ORF">GGR90_002201</name>
</gene>
<dbReference type="Pfam" id="PF09851">
    <property type="entry name" value="SHOCT"/>
    <property type="match status" value="1"/>
</dbReference>
<evidence type="ECO:0000313" key="4">
    <source>
        <dbReference type="Proteomes" id="UP000535078"/>
    </source>
</evidence>
<dbReference type="GO" id="GO:0005576">
    <property type="term" value="C:extracellular region"/>
    <property type="evidence" value="ECO:0007669"/>
    <property type="project" value="TreeGrafter"/>
</dbReference>
<accession>A0A7X5XS36</accession>
<feature type="domain" description="SHOCT" evidence="2">
    <location>
        <begin position="140"/>
        <end position="165"/>
    </location>
</feature>
<dbReference type="InterPro" id="IPR052755">
    <property type="entry name" value="Lysozyme_Inhibitor_LprI"/>
</dbReference>
<organism evidence="3 4">
    <name type="scientific">Sphingopyxis italica</name>
    <dbReference type="NCBI Taxonomy" id="1129133"/>
    <lineage>
        <taxon>Bacteria</taxon>
        <taxon>Pseudomonadati</taxon>
        <taxon>Pseudomonadota</taxon>
        <taxon>Alphaproteobacteria</taxon>
        <taxon>Sphingomonadales</taxon>
        <taxon>Sphingomonadaceae</taxon>
        <taxon>Sphingopyxis</taxon>
    </lineage>
</organism>
<evidence type="ECO:0000259" key="2">
    <source>
        <dbReference type="Pfam" id="PF09851"/>
    </source>
</evidence>
<feature type="domain" description="Lysozyme inhibitor LprI-like N-terminal" evidence="1">
    <location>
        <begin position="57"/>
        <end position="135"/>
    </location>
</feature>
<dbReference type="Gene3D" id="1.20.1270.180">
    <property type="match status" value="1"/>
</dbReference>
<reference evidence="3 4" key="1">
    <citation type="submission" date="2020-03" db="EMBL/GenBank/DDBJ databases">
        <title>Genomic Encyclopedia of Type Strains, Phase IV (KMG-IV): sequencing the most valuable type-strain genomes for metagenomic binning, comparative biology and taxonomic classification.</title>
        <authorList>
            <person name="Goeker M."/>
        </authorList>
    </citation>
    <scope>NUCLEOTIDE SEQUENCE [LARGE SCALE GENOMIC DNA]</scope>
    <source>
        <strain evidence="3 4">DSM 25229</strain>
    </source>
</reference>
<sequence>MIRGLSFMTSWRKIGFGGLLLSATIPLNGTVVAPSNAQTAAPVTVPASFDCGKATRAVDRFLCANAALRWQDLALSRSYRATLSALSGPARAALVAEQRDWVSERDRRCAADRSFIELNDPASSVHDQAYDCLMTVYLDLRHLRSLRDSGMIDEAEYRAKRAEILAAL</sequence>
<name>A0A7X5XS36_9SPHN</name>
<dbReference type="Pfam" id="PF07007">
    <property type="entry name" value="LprI"/>
    <property type="match status" value="1"/>
</dbReference>
<dbReference type="EMBL" id="JAATIT010000002">
    <property type="protein sequence ID" value="NJB90026.1"/>
    <property type="molecule type" value="Genomic_DNA"/>
</dbReference>
<proteinExistence type="predicted"/>
<keyword evidence="4" id="KW-1185">Reference proteome</keyword>